<evidence type="ECO:0000313" key="2">
    <source>
        <dbReference type="EMBL" id="OHX10528.1"/>
    </source>
</evidence>
<dbReference type="Gene3D" id="1.10.260.40">
    <property type="entry name" value="lambda repressor-like DNA-binding domains"/>
    <property type="match status" value="1"/>
</dbReference>
<dbReference type="AlphaFoldDB" id="A0A1S1WTL2"/>
<dbReference type="PROSITE" id="PS50943">
    <property type="entry name" value="HTH_CROC1"/>
    <property type="match status" value="1"/>
</dbReference>
<proteinExistence type="predicted"/>
<feature type="domain" description="HTH cro/C1-type" evidence="1">
    <location>
        <begin position="15"/>
        <end position="57"/>
    </location>
</feature>
<gene>
    <name evidence="2" type="ORF">BI347_20695</name>
</gene>
<dbReference type="InterPro" id="IPR010982">
    <property type="entry name" value="Lambda_DNA-bd_dom_sf"/>
</dbReference>
<evidence type="ECO:0000313" key="3">
    <source>
        <dbReference type="Proteomes" id="UP000180088"/>
    </source>
</evidence>
<comment type="caution">
    <text evidence="2">The sequence shown here is derived from an EMBL/GenBank/DDBJ whole genome shotgun (WGS) entry which is preliminary data.</text>
</comment>
<dbReference type="Proteomes" id="UP000180088">
    <property type="component" value="Unassembled WGS sequence"/>
</dbReference>
<protein>
    <recommendedName>
        <fullName evidence="1">HTH cro/C1-type domain-containing protein</fullName>
    </recommendedName>
</protein>
<dbReference type="InterPro" id="IPR001387">
    <property type="entry name" value="Cro/C1-type_HTH"/>
</dbReference>
<name>A0A1S1WTL2_9NEIS</name>
<evidence type="ECO:0000259" key="1">
    <source>
        <dbReference type="PROSITE" id="PS50943"/>
    </source>
</evidence>
<dbReference type="GO" id="GO:0003677">
    <property type="term" value="F:DNA binding"/>
    <property type="evidence" value="ECO:0007669"/>
    <property type="project" value="InterPro"/>
</dbReference>
<dbReference type="EMBL" id="MKCS01000004">
    <property type="protein sequence ID" value="OHX10528.1"/>
    <property type="molecule type" value="Genomic_DNA"/>
</dbReference>
<dbReference type="CDD" id="cd00093">
    <property type="entry name" value="HTH_XRE"/>
    <property type="match status" value="1"/>
</dbReference>
<organism evidence="2 3">
    <name type="scientific">Chromobacterium sphagni</name>
    <dbReference type="NCBI Taxonomy" id="1903179"/>
    <lineage>
        <taxon>Bacteria</taxon>
        <taxon>Pseudomonadati</taxon>
        <taxon>Pseudomonadota</taxon>
        <taxon>Betaproteobacteria</taxon>
        <taxon>Neisseriales</taxon>
        <taxon>Chromobacteriaceae</taxon>
        <taxon>Chromobacterium</taxon>
    </lineage>
</organism>
<dbReference type="SMART" id="SM00530">
    <property type="entry name" value="HTH_XRE"/>
    <property type="match status" value="1"/>
</dbReference>
<dbReference type="STRING" id="1903179.BI347_20695"/>
<sequence>MSTKKPTIVNIGIRLRDERMRLGLTQSDAAKAADVGFSTYQTWEKDRSPNAEALARLHSVGFDILYVVTGIKDESTLSNEDSSLLARLNQLDDKARRAWLASAAAFVESYTSSDLL</sequence>
<dbReference type="SUPFAM" id="SSF47413">
    <property type="entry name" value="lambda repressor-like DNA-binding domains"/>
    <property type="match status" value="1"/>
</dbReference>
<reference evidence="2 3" key="1">
    <citation type="submission" date="2016-09" db="EMBL/GenBank/DDBJ databases">
        <title>Chromobacterium muskegensis sp. nov., an insecticidal bacterium isolated from Sphagnum bogs.</title>
        <authorList>
            <person name="Sparks M.E."/>
            <person name="Blackburn M.B."/>
            <person name="Gundersen-Rindal D.E."/>
            <person name="Mitchell A."/>
            <person name="Farrar R."/>
            <person name="Kuhar D."/>
        </authorList>
    </citation>
    <scope>NUCLEOTIDE SEQUENCE [LARGE SCALE GENOMIC DNA]</scope>
    <source>
        <strain evidence="2 3">37-2</strain>
    </source>
</reference>
<dbReference type="Pfam" id="PF01381">
    <property type="entry name" value="HTH_3"/>
    <property type="match status" value="1"/>
</dbReference>
<accession>A0A1S1WTL2</accession>